<reference evidence="2 3" key="1">
    <citation type="submission" date="2020-08" db="EMBL/GenBank/DDBJ databases">
        <title>Genomic Encyclopedia of Type Strains, Phase IV (KMG-IV): sequencing the most valuable type-strain genomes for metagenomic binning, comparative biology and taxonomic classification.</title>
        <authorList>
            <person name="Goeker M."/>
        </authorList>
    </citation>
    <scope>NUCLEOTIDE SEQUENCE [LARGE SCALE GENOMIC DNA]</scope>
    <source>
        <strain evidence="2 3">DSM 100039</strain>
    </source>
</reference>
<keyword evidence="2" id="KW-0132">Cell division</keyword>
<accession>A0A841PVT0</accession>
<feature type="coiled-coil region" evidence="1">
    <location>
        <begin position="19"/>
        <end position="53"/>
    </location>
</feature>
<dbReference type="GO" id="GO:0051301">
    <property type="term" value="P:cell division"/>
    <property type="evidence" value="ECO:0007669"/>
    <property type="project" value="UniProtKB-KW"/>
</dbReference>
<dbReference type="AlphaFoldDB" id="A0A841PVT0"/>
<evidence type="ECO:0000313" key="2">
    <source>
        <dbReference type="EMBL" id="MBB6414359.1"/>
    </source>
</evidence>
<evidence type="ECO:0000256" key="1">
    <source>
        <dbReference type="SAM" id="Coils"/>
    </source>
</evidence>
<gene>
    <name evidence="2" type="ORF">HNQ71_007069</name>
</gene>
<comment type="caution">
    <text evidence="2">The sequence shown here is derived from an EMBL/GenBank/DDBJ whole genome shotgun (WGS) entry which is preliminary data.</text>
</comment>
<keyword evidence="2" id="KW-0131">Cell cycle</keyword>
<evidence type="ECO:0000313" key="3">
    <source>
        <dbReference type="Proteomes" id="UP000556329"/>
    </source>
</evidence>
<proteinExistence type="predicted"/>
<protein>
    <submittedName>
        <fullName evidence="2">Cell division protein FtsB</fullName>
    </submittedName>
</protein>
<keyword evidence="3" id="KW-1185">Reference proteome</keyword>
<keyword evidence="1" id="KW-0175">Coiled coil</keyword>
<dbReference type="Proteomes" id="UP000556329">
    <property type="component" value="Unassembled WGS sequence"/>
</dbReference>
<name>A0A841PVT0_9HYPH</name>
<dbReference type="EMBL" id="JACHEF010000021">
    <property type="protein sequence ID" value="MBB6414359.1"/>
    <property type="molecule type" value="Genomic_DNA"/>
</dbReference>
<sequence>MPAPDLELPDDVDALKAMVVAMAEQRAQIEARNADLEVRNRHLEAENKDAEERIAR</sequence>
<organism evidence="2 3">
    <name type="scientific">Mesorhizobium sangaii</name>
    <dbReference type="NCBI Taxonomy" id="505389"/>
    <lineage>
        <taxon>Bacteria</taxon>
        <taxon>Pseudomonadati</taxon>
        <taxon>Pseudomonadota</taxon>
        <taxon>Alphaproteobacteria</taxon>
        <taxon>Hyphomicrobiales</taxon>
        <taxon>Phyllobacteriaceae</taxon>
        <taxon>Mesorhizobium</taxon>
    </lineage>
</organism>